<dbReference type="EMBL" id="CAWUPB010001197">
    <property type="protein sequence ID" value="CAK7355909.1"/>
    <property type="molecule type" value="Genomic_DNA"/>
</dbReference>
<evidence type="ECO:0000256" key="1">
    <source>
        <dbReference type="SAM" id="MobiDB-lite"/>
    </source>
</evidence>
<gene>
    <name evidence="2" type="ORF">DCAF_LOCUS26172</name>
</gene>
<dbReference type="AlphaFoldDB" id="A0AAV1ST81"/>
<comment type="caution">
    <text evidence="2">The sequence shown here is derived from an EMBL/GenBank/DDBJ whole genome shotgun (WGS) entry which is preliminary data.</text>
</comment>
<proteinExistence type="predicted"/>
<organism evidence="2 3">
    <name type="scientific">Dovyalis caffra</name>
    <dbReference type="NCBI Taxonomy" id="77055"/>
    <lineage>
        <taxon>Eukaryota</taxon>
        <taxon>Viridiplantae</taxon>
        <taxon>Streptophyta</taxon>
        <taxon>Embryophyta</taxon>
        <taxon>Tracheophyta</taxon>
        <taxon>Spermatophyta</taxon>
        <taxon>Magnoliopsida</taxon>
        <taxon>eudicotyledons</taxon>
        <taxon>Gunneridae</taxon>
        <taxon>Pentapetalae</taxon>
        <taxon>rosids</taxon>
        <taxon>fabids</taxon>
        <taxon>Malpighiales</taxon>
        <taxon>Salicaceae</taxon>
        <taxon>Flacourtieae</taxon>
        <taxon>Dovyalis</taxon>
    </lineage>
</organism>
<sequence length="72" mass="8052">MESKREGKQQKFNLMVHTRFGRNKTNKNQDPKEEIAGNAGQHYGSQAALAIEAYTDFPHLISVSLNGMCNEA</sequence>
<keyword evidence="3" id="KW-1185">Reference proteome</keyword>
<evidence type="ECO:0000313" key="2">
    <source>
        <dbReference type="EMBL" id="CAK7355909.1"/>
    </source>
</evidence>
<protein>
    <submittedName>
        <fullName evidence="2">Uncharacterized protein</fullName>
    </submittedName>
</protein>
<feature type="region of interest" description="Disordered" evidence="1">
    <location>
        <begin position="1"/>
        <end position="40"/>
    </location>
</feature>
<dbReference type="Proteomes" id="UP001314170">
    <property type="component" value="Unassembled WGS sequence"/>
</dbReference>
<accession>A0AAV1ST81</accession>
<evidence type="ECO:0000313" key="3">
    <source>
        <dbReference type="Proteomes" id="UP001314170"/>
    </source>
</evidence>
<name>A0AAV1ST81_9ROSI</name>
<reference evidence="2 3" key="1">
    <citation type="submission" date="2024-01" db="EMBL/GenBank/DDBJ databases">
        <authorList>
            <person name="Waweru B."/>
        </authorList>
    </citation>
    <scope>NUCLEOTIDE SEQUENCE [LARGE SCALE GENOMIC DNA]</scope>
</reference>